<proteinExistence type="inferred from homology"/>
<accession>A0A4P6UIS1</accession>
<comment type="cofactor">
    <cofactor evidence="1">
        <name>FAD</name>
        <dbReference type="ChEBI" id="CHEBI:57692"/>
    </cofactor>
</comment>
<dbReference type="Gene3D" id="3.30.70.2740">
    <property type="match status" value="1"/>
</dbReference>
<dbReference type="Pfam" id="PF02913">
    <property type="entry name" value="FAD-oxidase_C"/>
    <property type="match status" value="1"/>
</dbReference>
<name>A0A4P6UIS1_9BURK</name>
<evidence type="ECO:0000256" key="2">
    <source>
        <dbReference type="ARBA" id="ARBA00008000"/>
    </source>
</evidence>
<protein>
    <recommendedName>
        <fullName evidence="7">D-lactate dehydrogenase (cytochrome)</fullName>
        <ecNumber evidence="7">1.1.2.4</ecNumber>
    </recommendedName>
</protein>
<dbReference type="PANTHER" id="PTHR11748">
    <property type="entry name" value="D-LACTATE DEHYDROGENASE"/>
    <property type="match status" value="1"/>
</dbReference>
<dbReference type="GO" id="GO:0071949">
    <property type="term" value="F:FAD binding"/>
    <property type="evidence" value="ECO:0007669"/>
    <property type="project" value="InterPro"/>
</dbReference>
<dbReference type="InterPro" id="IPR036318">
    <property type="entry name" value="FAD-bd_PCMH-like_sf"/>
</dbReference>
<dbReference type="Gene3D" id="1.10.45.10">
    <property type="entry name" value="Vanillyl-alcohol Oxidase, Chain A, domain 4"/>
    <property type="match status" value="1"/>
</dbReference>
<evidence type="ECO:0000313" key="10">
    <source>
        <dbReference type="Proteomes" id="UP000292939"/>
    </source>
</evidence>
<dbReference type="InterPro" id="IPR004113">
    <property type="entry name" value="FAD-bd_oxidored_4_C"/>
</dbReference>
<dbReference type="SUPFAM" id="SSF55103">
    <property type="entry name" value="FAD-linked oxidases, C-terminal domain"/>
    <property type="match status" value="1"/>
</dbReference>
<dbReference type="FunFam" id="1.10.45.10:FF:000001">
    <property type="entry name" value="D-lactate dehydrogenase mitochondrial"/>
    <property type="match status" value="1"/>
</dbReference>
<evidence type="ECO:0000313" key="9">
    <source>
        <dbReference type="EMBL" id="QBK03955.1"/>
    </source>
</evidence>
<evidence type="ECO:0000256" key="4">
    <source>
        <dbReference type="ARBA" id="ARBA00022827"/>
    </source>
</evidence>
<reference evidence="9 10" key="1">
    <citation type="submission" date="2018-07" db="EMBL/GenBank/DDBJ databases">
        <title>Exploring interactions and the metabolic potential of the ultra-small soil bacteria Hylemonella gracilis.</title>
        <authorList>
            <person name="Tyc O."/>
            <person name="Kulkarni P."/>
            <person name="Gawehns F."/>
            <person name="Hundscheid M."/>
            <person name="Zweers H."/>
            <person name="Garbeva P."/>
        </authorList>
    </citation>
    <scope>NUCLEOTIDE SEQUENCE [LARGE SCALE GENOMIC DNA]</scope>
    <source>
        <strain evidence="9 10">NS1</strain>
    </source>
</reference>
<dbReference type="FunFam" id="3.30.465.10:FF:000016">
    <property type="entry name" value="probable D-lactate dehydrogenase, mitochondrial"/>
    <property type="match status" value="1"/>
</dbReference>
<dbReference type="RefSeq" id="WP_131277963.1">
    <property type="nucleotide sequence ID" value="NZ_CP031395.1"/>
</dbReference>
<evidence type="ECO:0000256" key="5">
    <source>
        <dbReference type="ARBA" id="ARBA00022946"/>
    </source>
</evidence>
<dbReference type="InterPro" id="IPR016164">
    <property type="entry name" value="FAD-linked_Oxase-like_C"/>
</dbReference>
<evidence type="ECO:0000259" key="8">
    <source>
        <dbReference type="PROSITE" id="PS51387"/>
    </source>
</evidence>
<dbReference type="EMBL" id="CP031395">
    <property type="protein sequence ID" value="QBK03955.1"/>
    <property type="molecule type" value="Genomic_DNA"/>
</dbReference>
<dbReference type="GO" id="GO:0004458">
    <property type="term" value="F:D-lactate dehydrogenase (cytochrome) activity"/>
    <property type="evidence" value="ECO:0007669"/>
    <property type="project" value="UniProtKB-EC"/>
</dbReference>
<keyword evidence="6" id="KW-0560">Oxidoreductase</keyword>
<evidence type="ECO:0000256" key="3">
    <source>
        <dbReference type="ARBA" id="ARBA00022630"/>
    </source>
</evidence>
<dbReference type="FunFam" id="3.30.70.2740:FF:000001">
    <property type="entry name" value="D-lactate dehydrogenase mitochondrial"/>
    <property type="match status" value="1"/>
</dbReference>
<dbReference type="SUPFAM" id="SSF56176">
    <property type="entry name" value="FAD-binding/transporter-associated domain-like"/>
    <property type="match status" value="1"/>
</dbReference>
<dbReference type="KEGG" id="hgr:DW355_03430"/>
<dbReference type="GO" id="GO:0008720">
    <property type="term" value="F:D-lactate dehydrogenase (NAD+) activity"/>
    <property type="evidence" value="ECO:0007669"/>
    <property type="project" value="TreeGrafter"/>
</dbReference>
<feature type="domain" description="FAD-binding PCMH-type" evidence="8">
    <location>
        <begin position="54"/>
        <end position="235"/>
    </location>
</feature>
<evidence type="ECO:0000256" key="6">
    <source>
        <dbReference type="ARBA" id="ARBA00023002"/>
    </source>
</evidence>
<dbReference type="PROSITE" id="PS51387">
    <property type="entry name" value="FAD_PCMH"/>
    <property type="match status" value="1"/>
</dbReference>
<dbReference type="Gene3D" id="3.30.465.10">
    <property type="match status" value="1"/>
</dbReference>
<sequence length="479" mass="51236">MNAPQTSAQLQPQARQRPVPAALLETLASRFGTRCSTALAVREQHGRDESAFTNVPPPAAVVYAQSTAEVAEVLRLANEHGTPVIPYGVGSSLEGHLLAIEGGISLDVSRMNQVLAIHPEDLTVTVQPGVTRKQLNEELKHLGLFFSVDPGADASIGGMSATRASGTNTVRYGAMRENVLALEVVTPHPEKGSEVIRTGSRAKKSSAGYDLTRLFVGSEGTLGVITEITLKVYPLPEAIMAAVCSFPDIGAAVRTTIEIIQLGVPIARVELLDANTVRAVNKHSKLTLREEPLLLMEFHGSPASVREQADTVQSLAADQGGQAFEWAETPEERTRLWTARHAAYFAGLQTRPGCRAITTDACVPISQLATAVVESVDEANAGGIPYFLVGHVGDGNFHMGYLIDPDSAEERARAEQLNHQLVQRALRLGGTCTGEHGIGLHKMGFLAEETGTGAVDLMRTIKRALDPKNIMNPGKIFTL</sequence>
<dbReference type="AlphaFoldDB" id="A0A4P6UIS1"/>
<dbReference type="InterPro" id="IPR016166">
    <property type="entry name" value="FAD-bd_PCMH"/>
</dbReference>
<evidence type="ECO:0000256" key="1">
    <source>
        <dbReference type="ARBA" id="ARBA00001974"/>
    </source>
</evidence>
<gene>
    <name evidence="9" type="ORF">DW355_03430</name>
</gene>
<dbReference type="EC" id="1.1.2.4" evidence="7"/>
<dbReference type="PANTHER" id="PTHR11748:SF111">
    <property type="entry name" value="D-LACTATE DEHYDROGENASE, MITOCHONDRIAL-RELATED"/>
    <property type="match status" value="1"/>
</dbReference>
<dbReference type="Pfam" id="PF01565">
    <property type="entry name" value="FAD_binding_4"/>
    <property type="match status" value="1"/>
</dbReference>
<dbReference type="Proteomes" id="UP000292939">
    <property type="component" value="Chromosome"/>
</dbReference>
<comment type="similarity">
    <text evidence="2">Belongs to the FAD-binding oxidoreductase/transferase type 4 family.</text>
</comment>
<dbReference type="OrthoDB" id="8522822at2"/>
<dbReference type="GO" id="GO:1903457">
    <property type="term" value="P:lactate catabolic process"/>
    <property type="evidence" value="ECO:0007669"/>
    <property type="project" value="TreeGrafter"/>
</dbReference>
<keyword evidence="4" id="KW-0274">FAD</keyword>
<dbReference type="InterPro" id="IPR016169">
    <property type="entry name" value="FAD-bd_PCMH_sub2"/>
</dbReference>
<dbReference type="InterPro" id="IPR016171">
    <property type="entry name" value="Vanillyl_alc_oxidase_C-sub2"/>
</dbReference>
<keyword evidence="5" id="KW-0809">Transit peptide</keyword>
<dbReference type="InterPro" id="IPR006094">
    <property type="entry name" value="Oxid_FAD_bind_N"/>
</dbReference>
<evidence type="ECO:0000256" key="7">
    <source>
        <dbReference type="ARBA" id="ARBA00038897"/>
    </source>
</evidence>
<organism evidence="9 10">
    <name type="scientific">Hylemonella gracilis</name>
    <dbReference type="NCBI Taxonomy" id="80880"/>
    <lineage>
        <taxon>Bacteria</taxon>
        <taxon>Pseudomonadati</taxon>
        <taxon>Pseudomonadota</taxon>
        <taxon>Betaproteobacteria</taxon>
        <taxon>Burkholderiales</taxon>
        <taxon>Comamonadaceae</taxon>
        <taxon>Hylemonella</taxon>
    </lineage>
</organism>
<keyword evidence="3" id="KW-0285">Flavoprotein</keyword>